<dbReference type="EMBL" id="SRMA01017227">
    <property type="protein sequence ID" value="TRZ02991.1"/>
    <property type="molecule type" value="Genomic_DNA"/>
</dbReference>
<dbReference type="OrthoDB" id="8869347at2759"/>
<dbReference type="GO" id="GO:0070374">
    <property type="term" value="P:positive regulation of ERK1 and ERK2 cascade"/>
    <property type="evidence" value="ECO:0007669"/>
    <property type="project" value="TreeGrafter"/>
</dbReference>
<dbReference type="GO" id="GO:0042110">
    <property type="term" value="P:T cell activation"/>
    <property type="evidence" value="ECO:0007669"/>
    <property type="project" value="TreeGrafter"/>
</dbReference>
<dbReference type="Pfam" id="PF07686">
    <property type="entry name" value="V-set"/>
    <property type="match status" value="1"/>
</dbReference>
<dbReference type="AlphaFoldDB" id="A0A553RLD1"/>
<dbReference type="GO" id="GO:0042289">
    <property type="term" value="F:MHC class II protein binding"/>
    <property type="evidence" value="ECO:0007669"/>
    <property type="project" value="TreeGrafter"/>
</dbReference>
<organism evidence="2 3">
    <name type="scientific">Danionella cerebrum</name>
    <dbReference type="NCBI Taxonomy" id="2873325"/>
    <lineage>
        <taxon>Eukaryota</taxon>
        <taxon>Metazoa</taxon>
        <taxon>Chordata</taxon>
        <taxon>Craniata</taxon>
        <taxon>Vertebrata</taxon>
        <taxon>Euteleostomi</taxon>
        <taxon>Actinopterygii</taxon>
        <taxon>Neopterygii</taxon>
        <taxon>Teleostei</taxon>
        <taxon>Ostariophysi</taxon>
        <taxon>Cypriniformes</taxon>
        <taxon>Danionidae</taxon>
        <taxon>Danioninae</taxon>
        <taxon>Danionella</taxon>
    </lineage>
</organism>
<evidence type="ECO:0000259" key="1">
    <source>
        <dbReference type="SMART" id="SM00409"/>
    </source>
</evidence>
<name>A0A553RLD1_9TELE</name>
<evidence type="ECO:0000313" key="3">
    <source>
        <dbReference type="Proteomes" id="UP000316079"/>
    </source>
</evidence>
<dbReference type="PANTHER" id="PTHR11422:SF5">
    <property type="entry name" value="DIVERSE IMMUNOGLOBULIN DOMAIN-CONTAINING PROTEIN 1.1 ISOFORM X1-RELATED"/>
    <property type="match status" value="1"/>
</dbReference>
<dbReference type="GO" id="GO:0045121">
    <property type="term" value="C:membrane raft"/>
    <property type="evidence" value="ECO:0007669"/>
    <property type="project" value="TreeGrafter"/>
</dbReference>
<gene>
    <name evidence="2" type="ORF">DNTS_004220</name>
</gene>
<dbReference type="InterPro" id="IPR003599">
    <property type="entry name" value="Ig_sub"/>
</dbReference>
<dbReference type="InterPro" id="IPR036179">
    <property type="entry name" value="Ig-like_dom_sf"/>
</dbReference>
<evidence type="ECO:0000313" key="2">
    <source>
        <dbReference type="EMBL" id="TRZ02991.1"/>
    </source>
</evidence>
<protein>
    <recommendedName>
        <fullName evidence="1">Immunoglobulin domain-containing protein</fullName>
    </recommendedName>
</protein>
<feature type="domain" description="Immunoglobulin" evidence="1">
    <location>
        <begin position="9"/>
        <end position="104"/>
    </location>
</feature>
<dbReference type="Gene3D" id="2.60.40.10">
    <property type="entry name" value="Immunoglobulins"/>
    <property type="match status" value="1"/>
</dbReference>
<dbReference type="InterPro" id="IPR013106">
    <property type="entry name" value="Ig_V-set"/>
</dbReference>
<proteinExistence type="predicted"/>
<comment type="caution">
    <text evidence="2">The sequence shown here is derived from an EMBL/GenBank/DDBJ whole genome shotgun (WGS) entry which is preliminary data.</text>
</comment>
<feature type="non-terminal residue" evidence="2">
    <location>
        <position position="123"/>
    </location>
</feature>
<keyword evidence="3" id="KW-1185">Reference proteome</keyword>
<dbReference type="SUPFAM" id="SSF48726">
    <property type="entry name" value="Immunoglobulin"/>
    <property type="match status" value="1"/>
</dbReference>
<accession>A0A553RLD1</accession>
<dbReference type="InterPro" id="IPR013783">
    <property type="entry name" value="Ig-like_fold"/>
</dbReference>
<dbReference type="GO" id="GO:1990782">
    <property type="term" value="F:protein tyrosine kinase binding"/>
    <property type="evidence" value="ECO:0007669"/>
    <property type="project" value="TreeGrafter"/>
</dbReference>
<reference evidence="2 3" key="1">
    <citation type="journal article" date="2019" name="Sci. Data">
        <title>Hybrid genome assembly and annotation of Danionella translucida.</title>
        <authorList>
            <person name="Kadobianskyi M."/>
            <person name="Schulze L."/>
            <person name="Schuelke M."/>
            <person name="Judkewitz B."/>
        </authorList>
    </citation>
    <scope>NUCLEOTIDE SEQUENCE [LARGE SCALE GENOMIC DNA]</scope>
    <source>
        <strain evidence="2 3">Bolton</strain>
    </source>
</reference>
<dbReference type="PANTHER" id="PTHR11422">
    <property type="entry name" value="T-CELL SURFACE GLYCOPROTEIN CD4"/>
    <property type="match status" value="1"/>
</dbReference>
<dbReference type="GO" id="GO:0035723">
    <property type="term" value="P:interleukin-15-mediated signaling pathway"/>
    <property type="evidence" value="ECO:0007669"/>
    <property type="project" value="TreeGrafter"/>
</dbReference>
<sequence length="123" mass="13215">MKGSSGGEETDVFFSSGETARLPCNNALSGCGSTTWYYDRDSGSGVELVNSGKIKDGEKHGRLRLGSDCSLNIADAIKEDFGIYSCHQYVNGEEYGADSVVYLHFLDVSSSQTEIRPGDSVTL</sequence>
<dbReference type="Proteomes" id="UP000316079">
    <property type="component" value="Unassembled WGS sequence"/>
</dbReference>
<dbReference type="GO" id="GO:0009897">
    <property type="term" value="C:external side of plasma membrane"/>
    <property type="evidence" value="ECO:0007669"/>
    <property type="project" value="TreeGrafter"/>
</dbReference>
<dbReference type="SMART" id="SM00409">
    <property type="entry name" value="IG"/>
    <property type="match status" value="1"/>
</dbReference>